<gene>
    <name evidence="2" type="ORF">B0T19DRAFT_234281</name>
</gene>
<keyword evidence="3" id="KW-1185">Reference proteome</keyword>
<evidence type="ECO:0000256" key="1">
    <source>
        <dbReference type="SAM" id="Phobius"/>
    </source>
</evidence>
<comment type="caution">
    <text evidence="2">The sequence shown here is derived from an EMBL/GenBank/DDBJ whole genome shotgun (WGS) entry which is preliminary data.</text>
</comment>
<reference evidence="2" key="1">
    <citation type="journal article" date="2023" name="Mol. Phylogenet. Evol.">
        <title>Genome-scale phylogeny and comparative genomics of the fungal order Sordariales.</title>
        <authorList>
            <person name="Hensen N."/>
            <person name="Bonometti L."/>
            <person name="Westerberg I."/>
            <person name="Brannstrom I.O."/>
            <person name="Guillou S."/>
            <person name="Cros-Aarteil S."/>
            <person name="Calhoun S."/>
            <person name="Haridas S."/>
            <person name="Kuo A."/>
            <person name="Mondo S."/>
            <person name="Pangilinan J."/>
            <person name="Riley R."/>
            <person name="LaButti K."/>
            <person name="Andreopoulos B."/>
            <person name="Lipzen A."/>
            <person name="Chen C."/>
            <person name="Yan M."/>
            <person name="Daum C."/>
            <person name="Ng V."/>
            <person name="Clum A."/>
            <person name="Steindorff A."/>
            <person name="Ohm R.A."/>
            <person name="Martin F."/>
            <person name="Silar P."/>
            <person name="Natvig D.O."/>
            <person name="Lalanne C."/>
            <person name="Gautier V."/>
            <person name="Ament-Velasquez S.L."/>
            <person name="Kruys A."/>
            <person name="Hutchinson M.I."/>
            <person name="Powell A.J."/>
            <person name="Barry K."/>
            <person name="Miller A.N."/>
            <person name="Grigoriev I.V."/>
            <person name="Debuchy R."/>
            <person name="Gladieux P."/>
            <person name="Hiltunen Thoren M."/>
            <person name="Johannesson H."/>
        </authorList>
    </citation>
    <scope>NUCLEOTIDE SEQUENCE</scope>
    <source>
        <strain evidence="2">SMH4131-1</strain>
    </source>
</reference>
<dbReference type="EMBL" id="JAUEPO010000004">
    <property type="protein sequence ID" value="KAK3324625.1"/>
    <property type="molecule type" value="Genomic_DNA"/>
</dbReference>
<feature type="transmembrane region" description="Helical" evidence="1">
    <location>
        <begin position="110"/>
        <end position="133"/>
    </location>
</feature>
<name>A0AAE0IGC1_9PEZI</name>
<organism evidence="2 3">
    <name type="scientific">Cercophora scortea</name>
    <dbReference type="NCBI Taxonomy" id="314031"/>
    <lineage>
        <taxon>Eukaryota</taxon>
        <taxon>Fungi</taxon>
        <taxon>Dikarya</taxon>
        <taxon>Ascomycota</taxon>
        <taxon>Pezizomycotina</taxon>
        <taxon>Sordariomycetes</taxon>
        <taxon>Sordariomycetidae</taxon>
        <taxon>Sordariales</taxon>
        <taxon>Lasiosphaeriaceae</taxon>
        <taxon>Cercophora</taxon>
    </lineage>
</organism>
<evidence type="ECO:0000313" key="3">
    <source>
        <dbReference type="Proteomes" id="UP001286456"/>
    </source>
</evidence>
<evidence type="ECO:0000313" key="2">
    <source>
        <dbReference type="EMBL" id="KAK3324625.1"/>
    </source>
</evidence>
<protein>
    <submittedName>
        <fullName evidence="2">Uncharacterized protein</fullName>
    </submittedName>
</protein>
<dbReference type="AlphaFoldDB" id="A0AAE0IGC1"/>
<reference evidence="2" key="2">
    <citation type="submission" date="2023-06" db="EMBL/GenBank/DDBJ databases">
        <authorList>
            <consortium name="Lawrence Berkeley National Laboratory"/>
            <person name="Haridas S."/>
            <person name="Hensen N."/>
            <person name="Bonometti L."/>
            <person name="Westerberg I."/>
            <person name="Brannstrom I.O."/>
            <person name="Guillou S."/>
            <person name="Cros-Aarteil S."/>
            <person name="Calhoun S."/>
            <person name="Kuo A."/>
            <person name="Mondo S."/>
            <person name="Pangilinan J."/>
            <person name="Riley R."/>
            <person name="Labutti K."/>
            <person name="Andreopoulos B."/>
            <person name="Lipzen A."/>
            <person name="Chen C."/>
            <person name="Yanf M."/>
            <person name="Daum C."/>
            <person name="Ng V."/>
            <person name="Clum A."/>
            <person name="Steindorff A."/>
            <person name="Ohm R."/>
            <person name="Martin F."/>
            <person name="Silar P."/>
            <person name="Natvig D."/>
            <person name="Lalanne C."/>
            <person name="Gautier V."/>
            <person name="Ament-Velasquez S.L."/>
            <person name="Kruys A."/>
            <person name="Hutchinson M.I."/>
            <person name="Powell A.J."/>
            <person name="Barry K."/>
            <person name="Miller A.N."/>
            <person name="Grigoriev I.V."/>
            <person name="Debuchy R."/>
            <person name="Gladieux P."/>
            <person name="Thoren M.H."/>
            <person name="Johannesson H."/>
        </authorList>
    </citation>
    <scope>NUCLEOTIDE SEQUENCE</scope>
    <source>
        <strain evidence="2">SMH4131-1</strain>
    </source>
</reference>
<sequence>MPMIPTKNPTARDPERPCLITDHCSKAIPWQCAIPAPNHNHAPNPPMQPYIHTKEPELHLSLGVVISPRSTTRSVVIVGKPHHDALIADIDELLELLDDLLLVQEFLLKLFNLLFGLFPQLIALLFHIGNFLAEVCADTIFRRRVRFAVYGWSVLGKLGRYL</sequence>
<keyword evidence="1" id="KW-1133">Transmembrane helix</keyword>
<accession>A0AAE0IGC1</accession>
<keyword evidence="1" id="KW-0472">Membrane</keyword>
<proteinExistence type="predicted"/>
<keyword evidence="1" id="KW-0812">Transmembrane</keyword>
<dbReference type="Proteomes" id="UP001286456">
    <property type="component" value="Unassembled WGS sequence"/>
</dbReference>